<sequence>MQAKLYNAHQKLVQAMEEFNAQHYRVYGRILRDEEPIRKLIRITQESQTEMVVVDAVKKLGERFTDKETGLPVLETIEPAHTVGKTTWMDPEVKLNEFFYMSNRFPVVDAKGMAQV</sequence>
<dbReference type="EMBL" id="QMFY01000006">
    <property type="protein sequence ID" value="RAW00490.1"/>
    <property type="molecule type" value="Genomic_DNA"/>
</dbReference>
<protein>
    <submittedName>
        <fullName evidence="1">Uncharacterized protein</fullName>
    </submittedName>
</protein>
<reference evidence="1 2" key="1">
    <citation type="submission" date="2018-06" db="EMBL/GenBank/DDBJ databases">
        <title>Chryseolinea flavus sp. nov., a member of the phylum Bacteroidetes isolated from soil.</title>
        <authorList>
            <person name="Li Y."/>
            <person name="Wang J."/>
        </authorList>
    </citation>
    <scope>NUCLEOTIDE SEQUENCE [LARGE SCALE GENOMIC DNA]</scope>
    <source>
        <strain evidence="1 2">SDU1-6</strain>
    </source>
</reference>
<organism evidence="1 2">
    <name type="scientific">Pseudochryseolinea flava</name>
    <dbReference type="NCBI Taxonomy" id="2059302"/>
    <lineage>
        <taxon>Bacteria</taxon>
        <taxon>Pseudomonadati</taxon>
        <taxon>Bacteroidota</taxon>
        <taxon>Cytophagia</taxon>
        <taxon>Cytophagales</taxon>
        <taxon>Fulvivirgaceae</taxon>
        <taxon>Pseudochryseolinea</taxon>
    </lineage>
</organism>
<evidence type="ECO:0000313" key="2">
    <source>
        <dbReference type="Proteomes" id="UP000251889"/>
    </source>
</evidence>
<dbReference type="AlphaFoldDB" id="A0A364Y1I3"/>
<name>A0A364Y1I3_9BACT</name>
<comment type="caution">
    <text evidence="1">The sequence shown here is derived from an EMBL/GenBank/DDBJ whole genome shotgun (WGS) entry which is preliminary data.</text>
</comment>
<proteinExistence type="predicted"/>
<dbReference type="Proteomes" id="UP000251889">
    <property type="component" value="Unassembled WGS sequence"/>
</dbReference>
<accession>A0A364Y1I3</accession>
<evidence type="ECO:0000313" key="1">
    <source>
        <dbReference type="EMBL" id="RAW00490.1"/>
    </source>
</evidence>
<dbReference type="RefSeq" id="WP_112747290.1">
    <property type="nucleotide sequence ID" value="NZ_QMFY01000006.1"/>
</dbReference>
<keyword evidence="2" id="KW-1185">Reference proteome</keyword>
<gene>
    <name evidence="1" type="ORF">DQQ10_12865</name>
</gene>